<organism evidence="1 2">
    <name type="scientific">Candidatus Merdivivens pullicola</name>
    <dbReference type="NCBI Taxonomy" id="2840872"/>
    <lineage>
        <taxon>Bacteria</taxon>
        <taxon>Pseudomonadati</taxon>
        <taxon>Bacteroidota</taxon>
        <taxon>Bacteroidia</taxon>
        <taxon>Bacteroidales</taxon>
        <taxon>Muribaculaceae</taxon>
        <taxon>Muribaculaceae incertae sedis</taxon>
        <taxon>Candidatus Merdivivens</taxon>
    </lineage>
</organism>
<evidence type="ECO:0000313" key="2">
    <source>
        <dbReference type="Proteomes" id="UP000823604"/>
    </source>
</evidence>
<name>A0A9D9IIP0_9BACT</name>
<evidence type="ECO:0000313" key="1">
    <source>
        <dbReference type="EMBL" id="MBO8473519.1"/>
    </source>
</evidence>
<dbReference type="EMBL" id="JADIMA010000078">
    <property type="protein sequence ID" value="MBO8473519.1"/>
    <property type="molecule type" value="Genomic_DNA"/>
</dbReference>
<dbReference type="AlphaFoldDB" id="A0A9D9IIP0"/>
<reference evidence="1" key="2">
    <citation type="journal article" date="2021" name="PeerJ">
        <title>Extensive microbial diversity within the chicken gut microbiome revealed by metagenomics and culture.</title>
        <authorList>
            <person name="Gilroy R."/>
            <person name="Ravi A."/>
            <person name="Getino M."/>
            <person name="Pursley I."/>
            <person name="Horton D.L."/>
            <person name="Alikhan N.F."/>
            <person name="Baker D."/>
            <person name="Gharbi K."/>
            <person name="Hall N."/>
            <person name="Watson M."/>
            <person name="Adriaenssens E.M."/>
            <person name="Foster-Nyarko E."/>
            <person name="Jarju S."/>
            <person name="Secka A."/>
            <person name="Antonio M."/>
            <person name="Oren A."/>
            <person name="Chaudhuri R.R."/>
            <person name="La Ragione R."/>
            <person name="Hildebrand F."/>
            <person name="Pallen M.J."/>
        </authorList>
    </citation>
    <scope>NUCLEOTIDE SEQUENCE</scope>
    <source>
        <strain evidence="1">B1-8020</strain>
    </source>
</reference>
<proteinExistence type="predicted"/>
<dbReference type="Proteomes" id="UP000823604">
    <property type="component" value="Unassembled WGS sequence"/>
</dbReference>
<gene>
    <name evidence="1" type="ORF">IAB81_07845</name>
</gene>
<protein>
    <submittedName>
        <fullName evidence="1">Uncharacterized protein</fullName>
    </submittedName>
</protein>
<accession>A0A9D9IIP0</accession>
<comment type="caution">
    <text evidence="1">The sequence shown here is derived from an EMBL/GenBank/DDBJ whole genome shotgun (WGS) entry which is preliminary data.</text>
</comment>
<reference evidence="1" key="1">
    <citation type="submission" date="2020-10" db="EMBL/GenBank/DDBJ databases">
        <authorList>
            <person name="Gilroy R."/>
        </authorList>
    </citation>
    <scope>NUCLEOTIDE SEQUENCE</scope>
    <source>
        <strain evidence="1">B1-8020</strain>
    </source>
</reference>
<sequence>MIRLFRCDKVFDLPYLPEIIFDKVEAFDLKRTLCKYAPPYIELTITEYEQIKDKTIMSTIQIKTNDYYGNPSYYSVMPQAIFDALELASLNGEVYTNVDKEQFDKMIDNYKLKMNKYE</sequence>